<accession>A0A9X2FEI2</accession>
<organism evidence="2 3">
    <name type="scientific">Aeoliella straminimaris</name>
    <dbReference type="NCBI Taxonomy" id="2954799"/>
    <lineage>
        <taxon>Bacteria</taxon>
        <taxon>Pseudomonadati</taxon>
        <taxon>Planctomycetota</taxon>
        <taxon>Planctomycetia</taxon>
        <taxon>Pirellulales</taxon>
        <taxon>Lacipirellulaceae</taxon>
        <taxon>Aeoliella</taxon>
    </lineage>
</organism>
<comment type="caution">
    <text evidence="2">The sequence shown here is derived from an EMBL/GenBank/DDBJ whole genome shotgun (WGS) entry which is preliminary data.</text>
</comment>
<dbReference type="Gene3D" id="1.10.10.10">
    <property type="entry name" value="Winged helix-like DNA-binding domain superfamily/Winged helix DNA-binding domain"/>
    <property type="match status" value="1"/>
</dbReference>
<proteinExistence type="predicted"/>
<dbReference type="GO" id="GO:0003677">
    <property type="term" value="F:DNA binding"/>
    <property type="evidence" value="ECO:0007669"/>
    <property type="project" value="InterPro"/>
</dbReference>
<dbReference type="SMART" id="SM00421">
    <property type="entry name" value="HTH_LUXR"/>
    <property type="match status" value="1"/>
</dbReference>
<dbReference type="InterPro" id="IPR016032">
    <property type="entry name" value="Sig_transdc_resp-reg_C-effctor"/>
</dbReference>
<dbReference type="InterPro" id="IPR036388">
    <property type="entry name" value="WH-like_DNA-bd_sf"/>
</dbReference>
<dbReference type="InterPro" id="IPR000792">
    <property type="entry name" value="Tscrpt_reg_LuxR_C"/>
</dbReference>
<evidence type="ECO:0000313" key="3">
    <source>
        <dbReference type="Proteomes" id="UP001155241"/>
    </source>
</evidence>
<dbReference type="AlphaFoldDB" id="A0A9X2FEI2"/>
<evidence type="ECO:0000313" key="2">
    <source>
        <dbReference type="EMBL" id="MCO6046703.1"/>
    </source>
</evidence>
<name>A0A9X2FEI2_9BACT</name>
<feature type="domain" description="HTH luxR-type" evidence="1">
    <location>
        <begin position="98"/>
        <end position="162"/>
    </location>
</feature>
<keyword evidence="3" id="KW-1185">Reference proteome</keyword>
<sequence length="166" mass="18451">MRVDPNNPEGFADTNAFVVDSEGTIVLHPRYPDVIHTKPWDIAVGADRAKCREHFVQACMFRQEQGPFVVSLNYGDESFPLRFHLFPLDSGQVLVLYTRVFTGSLTDRERHVLVLVAGGASPNQVADVLGISASTARDHIANLKRKLHIHHPEGFRMAAHHFGLGS</sequence>
<dbReference type="SUPFAM" id="SSF46894">
    <property type="entry name" value="C-terminal effector domain of the bipartite response regulators"/>
    <property type="match status" value="1"/>
</dbReference>
<dbReference type="EMBL" id="JAMXLR010000077">
    <property type="protein sequence ID" value="MCO6046703.1"/>
    <property type="molecule type" value="Genomic_DNA"/>
</dbReference>
<dbReference type="Proteomes" id="UP001155241">
    <property type="component" value="Unassembled WGS sequence"/>
</dbReference>
<evidence type="ECO:0000259" key="1">
    <source>
        <dbReference type="PROSITE" id="PS50043"/>
    </source>
</evidence>
<dbReference type="CDD" id="cd06170">
    <property type="entry name" value="LuxR_C_like"/>
    <property type="match status" value="1"/>
</dbReference>
<dbReference type="PROSITE" id="PS50043">
    <property type="entry name" value="HTH_LUXR_2"/>
    <property type="match status" value="1"/>
</dbReference>
<protein>
    <submittedName>
        <fullName evidence="2">Helix-turn-helix transcriptional regulator</fullName>
    </submittedName>
</protein>
<dbReference type="PRINTS" id="PR00038">
    <property type="entry name" value="HTHLUXR"/>
</dbReference>
<dbReference type="Pfam" id="PF00196">
    <property type="entry name" value="GerE"/>
    <property type="match status" value="1"/>
</dbReference>
<reference evidence="2" key="1">
    <citation type="submission" date="2022-06" db="EMBL/GenBank/DDBJ databases">
        <title>Aeoliella straminimaris, a novel planctomycete from sediments.</title>
        <authorList>
            <person name="Vitorino I.R."/>
            <person name="Lage O.M."/>
        </authorList>
    </citation>
    <scope>NUCLEOTIDE SEQUENCE</scope>
    <source>
        <strain evidence="2">ICT_H6.2</strain>
    </source>
</reference>
<gene>
    <name evidence="2" type="ORF">NG895_22635</name>
</gene>
<dbReference type="RefSeq" id="WP_252854818.1">
    <property type="nucleotide sequence ID" value="NZ_JAMXLR010000077.1"/>
</dbReference>
<dbReference type="GO" id="GO:0006355">
    <property type="term" value="P:regulation of DNA-templated transcription"/>
    <property type="evidence" value="ECO:0007669"/>
    <property type="project" value="InterPro"/>
</dbReference>